<keyword evidence="1" id="KW-0472">Membrane</keyword>
<evidence type="ECO:0000256" key="1">
    <source>
        <dbReference type="SAM" id="Phobius"/>
    </source>
</evidence>
<sequence>MSEVGTTRNGLGRLLVFVYGVLAFAASGRASFELTTKFTEAPFPYTLSIIAAVVYVVATWALATNRRTIALATVTFELVGVVAVGLSSLVWTDKFPEASVWSDFGAGYGWVPLVLPVVGLWWLLRKRG</sequence>
<dbReference type="RefSeq" id="WP_123228434.1">
    <property type="nucleotide sequence ID" value="NZ_RJSE01000007.1"/>
</dbReference>
<keyword evidence="1" id="KW-0812">Transmembrane</keyword>
<feature type="transmembrane region" description="Helical" evidence="1">
    <location>
        <begin position="43"/>
        <end position="62"/>
    </location>
</feature>
<keyword evidence="1" id="KW-1133">Transmembrane helix</keyword>
<proteinExistence type="predicted"/>
<dbReference type="OrthoDB" id="25997at2"/>
<gene>
    <name evidence="2" type="ORF">EFK50_15645</name>
</gene>
<dbReference type="AlphaFoldDB" id="A0A3N0CI77"/>
<feature type="transmembrane region" description="Helical" evidence="1">
    <location>
        <begin position="69"/>
        <end position="92"/>
    </location>
</feature>
<comment type="caution">
    <text evidence="2">The sequence shown here is derived from an EMBL/GenBank/DDBJ whole genome shotgun (WGS) entry which is preliminary data.</text>
</comment>
<reference evidence="2 3" key="1">
    <citation type="submission" date="2018-11" db="EMBL/GenBank/DDBJ databases">
        <authorList>
            <person name="Li F."/>
        </authorList>
    </citation>
    <scope>NUCLEOTIDE SEQUENCE [LARGE SCALE GENOMIC DNA]</scope>
    <source>
        <strain evidence="2 3">Gsoil 097</strain>
    </source>
</reference>
<evidence type="ECO:0000313" key="3">
    <source>
        <dbReference type="Proteomes" id="UP000267128"/>
    </source>
</evidence>
<feature type="transmembrane region" description="Helical" evidence="1">
    <location>
        <begin position="104"/>
        <end position="124"/>
    </location>
</feature>
<evidence type="ECO:0000313" key="2">
    <source>
        <dbReference type="EMBL" id="RNL63142.1"/>
    </source>
</evidence>
<name>A0A3N0CI77_9ACTN</name>
<protein>
    <recommendedName>
        <fullName evidence="4">Integral membrane protein</fullName>
    </recommendedName>
</protein>
<organism evidence="2 3">
    <name type="scientific">Nocardioides marmoriginsengisoli</name>
    <dbReference type="NCBI Taxonomy" id="661483"/>
    <lineage>
        <taxon>Bacteria</taxon>
        <taxon>Bacillati</taxon>
        <taxon>Actinomycetota</taxon>
        <taxon>Actinomycetes</taxon>
        <taxon>Propionibacteriales</taxon>
        <taxon>Nocardioidaceae</taxon>
        <taxon>Nocardioides</taxon>
    </lineage>
</organism>
<accession>A0A3N0CI77</accession>
<dbReference type="Proteomes" id="UP000267128">
    <property type="component" value="Unassembled WGS sequence"/>
</dbReference>
<keyword evidence="3" id="KW-1185">Reference proteome</keyword>
<feature type="transmembrane region" description="Helical" evidence="1">
    <location>
        <begin position="12"/>
        <end position="31"/>
    </location>
</feature>
<evidence type="ECO:0008006" key="4">
    <source>
        <dbReference type="Google" id="ProtNLM"/>
    </source>
</evidence>
<dbReference type="EMBL" id="RJSE01000007">
    <property type="protein sequence ID" value="RNL63142.1"/>
    <property type="molecule type" value="Genomic_DNA"/>
</dbReference>